<keyword evidence="1" id="KW-0732">Signal</keyword>
<gene>
    <name evidence="2" type="ORF">SAMN05444581_13314</name>
</gene>
<evidence type="ECO:0000313" key="2">
    <source>
        <dbReference type="EMBL" id="SFK86629.1"/>
    </source>
</evidence>
<evidence type="ECO:0008006" key="4">
    <source>
        <dbReference type="Google" id="ProtNLM"/>
    </source>
</evidence>
<dbReference type="RefSeq" id="WP_091686590.1">
    <property type="nucleotide sequence ID" value="NZ_FOSN01000033.1"/>
</dbReference>
<dbReference type="PROSITE" id="PS51318">
    <property type="entry name" value="TAT"/>
    <property type="match status" value="1"/>
</dbReference>
<proteinExistence type="predicted"/>
<reference evidence="2 3" key="1">
    <citation type="submission" date="2016-10" db="EMBL/GenBank/DDBJ databases">
        <authorList>
            <person name="de Groot N.N."/>
        </authorList>
    </citation>
    <scope>NUCLEOTIDE SEQUENCE [LARGE SCALE GENOMIC DNA]</scope>
    <source>
        <strain evidence="2 3">NE2</strain>
    </source>
</reference>
<keyword evidence="3" id="KW-1185">Reference proteome</keyword>
<protein>
    <recommendedName>
        <fullName evidence="4">Tat (Twin-arginine translocation) pathway signal sequence</fullName>
    </recommendedName>
</protein>
<dbReference type="STRING" id="1612308.SAMN05444581_13314"/>
<evidence type="ECO:0000256" key="1">
    <source>
        <dbReference type="SAM" id="SignalP"/>
    </source>
</evidence>
<dbReference type="Proteomes" id="UP000198755">
    <property type="component" value="Unassembled WGS sequence"/>
</dbReference>
<accession>A0A1I4D1L4</accession>
<sequence length="91" mass="9401">MTMDQASRRNFLHLAAAGAGGAALLAAPAGDAFAYQGNMERALNQLQGALYSLRQATPDKGGHKAIAVGLIEQAMGEVQAGIDYAAQHFGD</sequence>
<dbReference type="EMBL" id="FOSN01000033">
    <property type="protein sequence ID" value="SFK86629.1"/>
    <property type="molecule type" value="Genomic_DNA"/>
</dbReference>
<dbReference type="InterPro" id="IPR006311">
    <property type="entry name" value="TAT_signal"/>
</dbReference>
<dbReference type="AlphaFoldDB" id="A0A1I4D1L4"/>
<feature type="chain" id="PRO_5011676235" description="Tat (Twin-arginine translocation) pathway signal sequence" evidence="1">
    <location>
        <begin position="35"/>
        <end position="91"/>
    </location>
</feature>
<name>A0A1I4D1L4_9HYPH</name>
<feature type="signal peptide" evidence="1">
    <location>
        <begin position="1"/>
        <end position="34"/>
    </location>
</feature>
<evidence type="ECO:0000313" key="3">
    <source>
        <dbReference type="Proteomes" id="UP000198755"/>
    </source>
</evidence>
<organism evidence="2 3">
    <name type="scientific">Methylocapsa palsarum</name>
    <dbReference type="NCBI Taxonomy" id="1612308"/>
    <lineage>
        <taxon>Bacteria</taxon>
        <taxon>Pseudomonadati</taxon>
        <taxon>Pseudomonadota</taxon>
        <taxon>Alphaproteobacteria</taxon>
        <taxon>Hyphomicrobiales</taxon>
        <taxon>Beijerinckiaceae</taxon>
        <taxon>Methylocapsa</taxon>
    </lineage>
</organism>
<dbReference type="OrthoDB" id="5521250at2"/>